<dbReference type="GO" id="GO:0008556">
    <property type="term" value="F:P-type potassium transmembrane transporter activity"/>
    <property type="evidence" value="ECO:0007669"/>
    <property type="project" value="InterPro"/>
</dbReference>
<gene>
    <name evidence="11 12" type="primary">kdpC</name>
    <name evidence="12" type="ORF">GCM10010885_24140</name>
</gene>
<dbReference type="PANTHER" id="PTHR30042">
    <property type="entry name" value="POTASSIUM-TRANSPORTING ATPASE C CHAIN"/>
    <property type="match status" value="1"/>
</dbReference>
<dbReference type="InterPro" id="IPR003820">
    <property type="entry name" value="KdpC"/>
</dbReference>
<comment type="similarity">
    <text evidence="11">Belongs to the KdpC family.</text>
</comment>
<evidence type="ECO:0000256" key="1">
    <source>
        <dbReference type="ARBA" id="ARBA00022448"/>
    </source>
</evidence>
<evidence type="ECO:0000256" key="6">
    <source>
        <dbReference type="ARBA" id="ARBA00022840"/>
    </source>
</evidence>
<sequence length="192" mass="20643">MINLLRAIRFTFASAFVLGLLYPLFGCLIGWLLFPFSSQGSLMKAGREIVGSYLIAAPYKGPEWFAPRPSAVNYNGDGSGGSNDAPTSPALLQEVQANMRDVLKANPSLSAQNISPSMVESSASGLDPDIEFQDALDQIPRIAKATGMSEAWLRHLVESHVIEPRLGLYGVPMVNVNELNHALAQARKGNGS</sequence>
<keyword evidence="8 11" id="KW-1133">Transmembrane helix</keyword>
<reference evidence="12" key="2">
    <citation type="submission" date="2020-09" db="EMBL/GenBank/DDBJ databases">
        <authorList>
            <person name="Sun Q."/>
            <person name="Ohkuma M."/>
        </authorList>
    </citation>
    <scope>NUCLEOTIDE SEQUENCE</scope>
    <source>
        <strain evidence="12">JCM 18487</strain>
    </source>
</reference>
<dbReference type="GO" id="GO:0005886">
    <property type="term" value="C:plasma membrane"/>
    <property type="evidence" value="ECO:0007669"/>
    <property type="project" value="UniProtKB-SubCell"/>
</dbReference>
<keyword evidence="3 11" id="KW-0633">Potassium transport</keyword>
<evidence type="ECO:0000313" key="12">
    <source>
        <dbReference type="EMBL" id="GGJ13940.1"/>
    </source>
</evidence>
<evidence type="ECO:0000256" key="11">
    <source>
        <dbReference type="HAMAP-Rule" id="MF_00276"/>
    </source>
</evidence>
<dbReference type="Proteomes" id="UP000637695">
    <property type="component" value="Unassembled WGS sequence"/>
</dbReference>
<keyword evidence="10 11" id="KW-0472">Membrane</keyword>
<keyword evidence="4 11" id="KW-0812">Transmembrane</keyword>
<evidence type="ECO:0000256" key="2">
    <source>
        <dbReference type="ARBA" id="ARBA00022475"/>
    </source>
</evidence>
<dbReference type="HAMAP" id="MF_00276">
    <property type="entry name" value="KdpC"/>
    <property type="match status" value="1"/>
</dbReference>
<keyword evidence="7 11" id="KW-0630">Potassium</keyword>
<evidence type="ECO:0000256" key="8">
    <source>
        <dbReference type="ARBA" id="ARBA00022989"/>
    </source>
</evidence>
<evidence type="ECO:0000256" key="9">
    <source>
        <dbReference type="ARBA" id="ARBA00023065"/>
    </source>
</evidence>
<name>A0A917KI90_9BACL</name>
<keyword evidence="9 11" id="KW-0406">Ion transport</keyword>
<evidence type="ECO:0000256" key="5">
    <source>
        <dbReference type="ARBA" id="ARBA00022741"/>
    </source>
</evidence>
<keyword evidence="2 11" id="KW-1003">Cell membrane</keyword>
<keyword evidence="13" id="KW-1185">Reference proteome</keyword>
<organism evidence="12 13">
    <name type="scientific">Alicyclobacillus cellulosilyticus</name>
    <dbReference type="NCBI Taxonomy" id="1003997"/>
    <lineage>
        <taxon>Bacteria</taxon>
        <taxon>Bacillati</taxon>
        <taxon>Bacillota</taxon>
        <taxon>Bacilli</taxon>
        <taxon>Bacillales</taxon>
        <taxon>Alicyclobacillaceae</taxon>
        <taxon>Alicyclobacillus</taxon>
    </lineage>
</organism>
<comment type="subunit">
    <text evidence="11">The system is composed of three essential subunits: KdpA, KdpB and KdpC.</text>
</comment>
<accession>A0A917KI90</accession>
<evidence type="ECO:0000256" key="10">
    <source>
        <dbReference type="ARBA" id="ARBA00023136"/>
    </source>
</evidence>
<dbReference type="PANTHER" id="PTHR30042:SF2">
    <property type="entry name" value="POTASSIUM-TRANSPORTING ATPASE KDPC SUBUNIT"/>
    <property type="match status" value="1"/>
</dbReference>
<reference evidence="12" key="1">
    <citation type="journal article" date="2014" name="Int. J. Syst. Evol. Microbiol.">
        <title>Complete genome sequence of Corynebacterium casei LMG S-19264T (=DSM 44701T), isolated from a smear-ripened cheese.</title>
        <authorList>
            <consortium name="US DOE Joint Genome Institute (JGI-PGF)"/>
            <person name="Walter F."/>
            <person name="Albersmeier A."/>
            <person name="Kalinowski J."/>
            <person name="Ruckert C."/>
        </authorList>
    </citation>
    <scope>NUCLEOTIDE SEQUENCE</scope>
    <source>
        <strain evidence="12">JCM 18487</strain>
    </source>
</reference>
<keyword evidence="1 11" id="KW-0813">Transport</keyword>
<dbReference type="RefSeq" id="WP_188883431.1">
    <property type="nucleotide sequence ID" value="NZ_BMOY01000062.1"/>
</dbReference>
<comment type="subcellular location">
    <subcellularLocation>
        <location evidence="11">Cell membrane</location>
        <topology evidence="11">Single-pass membrane protein</topology>
    </subcellularLocation>
</comment>
<comment type="function">
    <text evidence="11">Part of the high-affinity ATP-driven potassium transport (or Kdp) system, which catalyzes the hydrolysis of ATP coupled with the electrogenic transport of potassium into the cytoplasm. This subunit acts as a catalytic chaperone that increases the ATP-binding affinity of the ATP-hydrolyzing subunit KdpB by the formation of a transient KdpB/KdpC/ATP ternary complex.</text>
</comment>
<feature type="transmembrane region" description="Helical" evidence="11">
    <location>
        <begin position="12"/>
        <end position="34"/>
    </location>
</feature>
<dbReference type="Pfam" id="PF02669">
    <property type="entry name" value="KdpC"/>
    <property type="match status" value="1"/>
</dbReference>
<keyword evidence="6 11" id="KW-0067">ATP-binding</keyword>
<proteinExistence type="inferred from homology"/>
<evidence type="ECO:0000256" key="7">
    <source>
        <dbReference type="ARBA" id="ARBA00022958"/>
    </source>
</evidence>
<evidence type="ECO:0000256" key="4">
    <source>
        <dbReference type="ARBA" id="ARBA00022692"/>
    </source>
</evidence>
<keyword evidence="5 11" id="KW-0547">Nucleotide-binding</keyword>
<dbReference type="PIRSF" id="PIRSF001296">
    <property type="entry name" value="K_ATPase_KdpC"/>
    <property type="match status" value="1"/>
</dbReference>
<dbReference type="GO" id="GO:0005524">
    <property type="term" value="F:ATP binding"/>
    <property type="evidence" value="ECO:0007669"/>
    <property type="project" value="UniProtKB-UniRule"/>
</dbReference>
<evidence type="ECO:0000313" key="13">
    <source>
        <dbReference type="Proteomes" id="UP000637695"/>
    </source>
</evidence>
<dbReference type="AlphaFoldDB" id="A0A917KI90"/>
<evidence type="ECO:0000256" key="3">
    <source>
        <dbReference type="ARBA" id="ARBA00022538"/>
    </source>
</evidence>
<dbReference type="EMBL" id="BMOY01000062">
    <property type="protein sequence ID" value="GGJ13940.1"/>
    <property type="molecule type" value="Genomic_DNA"/>
</dbReference>
<comment type="caution">
    <text evidence="12">The sequence shown here is derived from an EMBL/GenBank/DDBJ whole genome shotgun (WGS) entry which is preliminary data.</text>
</comment>
<protein>
    <recommendedName>
        <fullName evidence="11">Potassium-transporting ATPase KdpC subunit</fullName>
    </recommendedName>
    <alternativeName>
        <fullName evidence="11">ATP phosphohydrolase [potassium-transporting] C chain</fullName>
    </alternativeName>
    <alternativeName>
        <fullName evidence="11">Potassium-binding and translocating subunit C</fullName>
    </alternativeName>
    <alternativeName>
        <fullName evidence="11">Potassium-translocating ATPase C chain</fullName>
    </alternativeName>
</protein>